<gene>
    <name evidence="3" type="ORF">BJ970_001631</name>
</gene>
<evidence type="ECO:0000313" key="4">
    <source>
        <dbReference type="Proteomes" id="UP000584374"/>
    </source>
</evidence>
<accession>A0A840Q275</accession>
<dbReference type="RefSeq" id="WP_184725535.1">
    <property type="nucleotide sequence ID" value="NZ_JACHIW010000001.1"/>
</dbReference>
<dbReference type="Gene3D" id="3.60.10.10">
    <property type="entry name" value="Endonuclease/exonuclease/phosphatase"/>
    <property type="match status" value="1"/>
</dbReference>
<dbReference type="PANTHER" id="PTHR42834:SF1">
    <property type="entry name" value="ENDONUCLEASE_EXONUCLEASE_PHOSPHATASE FAMILY PROTEIN (AFU_ORTHOLOGUE AFUA_3G09210)"/>
    <property type="match status" value="1"/>
</dbReference>
<feature type="domain" description="Endonuclease/exonuclease/phosphatase" evidence="2">
    <location>
        <begin position="300"/>
        <end position="590"/>
    </location>
</feature>
<proteinExistence type="predicted"/>
<dbReference type="InterPro" id="IPR036691">
    <property type="entry name" value="Endo/exonu/phosph_ase_sf"/>
</dbReference>
<feature type="signal peptide" evidence="1">
    <location>
        <begin position="1"/>
        <end position="20"/>
    </location>
</feature>
<name>A0A840Q275_9PSEU</name>
<keyword evidence="4" id="KW-1185">Reference proteome</keyword>
<keyword evidence="1" id="KW-0732">Signal</keyword>
<dbReference type="GO" id="GO:0003824">
    <property type="term" value="F:catalytic activity"/>
    <property type="evidence" value="ECO:0007669"/>
    <property type="project" value="InterPro"/>
</dbReference>
<dbReference type="EMBL" id="JACHIW010000001">
    <property type="protein sequence ID" value="MBB5154097.1"/>
    <property type="molecule type" value="Genomic_DNA"/>
</dbReference>
<dbReference type="PANTHER" id="PTHR42834">
    <property type="entry name" value="ENDONUCLEASE/EXONUCLEASE/PHOSPHATASE FAMILY PROTEIN (AFU_ORTHOLOGUE AFUA_3G09210)"/>
    <property type="match status" value="1"/>
</dbReference>
<evidence type="ECO:0000313" key="3">
    <source>
        <dbReference type="EMBL" id="MBB5154097.1"/>
    </source>
</evidence>
<protein>
    <recommendedName>
        <fullName evidence="2">Endonuclease/exonuclease/phosphatase domain-containing protein</fullName>
    </recommendedName>
</protein>
<dbReference type="CDD" id="cd04486">
    <property type="entry name" value="YhcR_OBF_like"/>
    <property type="match status" value="1"/>
</dbReference>
<evidence type="ECO:0000259" key="2">
    <source>
        <dbReference type="Pfam" id="PF03372"/>
    </source>
</evidence>
<evidence type="ECO:0000256" key="1">
    <source>
        <dbReference type="SAM" id="SignalP"/>
    </source>
</evidence>
<dbReference type="Proteomes" id="UP000584374">
    <property type="component" value="Unassembled WGS sequence"/>
</dbReference>
<dbReference type="AlphaFoldDB" id="A0A840Q275"/>
<dbReference type="SUPFAM" id="SSF56219">
    <property type="entry name" value="DNase I-like"/>
    <property type="match status" value="1"/>
</dbReference>
<reference evidence="3 4" key="1">
    <citation type="submission" date="2020-08" db="EMBL/GenBank/DDBJ databases">
        <title>Sequencing the genomes of 1000 actinobacteria strains.</title>
        <authorList>
            <person name="Klenk H.-P."/>
        </authorList>
    </citation>
    <scope>NUCLEOTIDE SEQUENCE [LARGE SCALE GENOMIC DNA]</scope>
    <source>
        <strain evidence="3 4">DSM 45584</strain>
    </source>
</reference>
<dbReference type="InterPro" id="IPR005135">
    <property type="entry name" value="Endo/exonuclease/phosphatase"/>
</dbReference>
<feature type="chain" id="PRO_5032369685" description="Endonuclease/exonuclease/phosphatase domain-containing protein" evidence="1">
    <location>
        <begin position="21"/>
        <end position="599"/>
    </location>
</feature>
<comment type="caution">
    <text evidence="3">The sequence shown here is derived from an EMBL/GenBank/DDBJ whole genome shotgun (WGS) entry which is preliminary data.</text>
</comment>
<organism evidence="3 4">
    <name type="scientific">Saccharopolyspora phatthalungensis</name>
    <dbReference type="NCBI Taxonomy" id="664693"/>
    <lineage>
        <taxon>Bacteria</taxon>
        <taxon>Bacillati</taxon>
        <taxon>Actinomycetota</taxon>
        <taxon>Actinomycetes</taxon>
        <taxon>Pseudonocardiales</taxon>
        <taxon>Pseudonocardiaceae</taxon>
        <taxon>Saccharopolyspora</taxon>
    </lineage>
</organism>
<dbReference type="Pfam" id="PF03372">
    <property type="entry name" value="Exo_endo_phos"/>
    <property type="match status" value="1"/>
</dbReference>
<sequence>MRITSLLTATGLLLTIPSTAVHTVTAVAQQQVRIHDIQGATRVSPLVGRPVAGVPGVVTGVRGSGPARGFWFQDAEPDADPRTSEGLFVSTGNQIPAVAIGDAVAVGGRVAEYYPIAEGETPETTPNQSVTELVEATWQVTGKGGVPIEAVGPETVPSELAPQDGAIDKRELEPQRFALDYYESREGMLLRVDNARVVGPTDAFRALWITSKPDENANGRGGTTYTGYANAGRLKVESLSVAPFPAANVGDRLRGSTEGPLDYTRFGGYVLAATRLGEHVAGDLQPESTRPQCANELAIATYNVENLAVGGDPAKFARLAEGVVDRLAAPDIVALEEVQDNTGPADDGVVAADRTLREFTDAIVAAGGPRYLWRQIDPENNADGGQPGGNIRVAFLFNLARVSFVDRPGGSATTPVHPVADGERVALSASPGRIDPANAAWRESRKPLVGEFLFHGKPVVVVADHFASKGGDQPLHGRFQPPARTSEEQREQQARAVRGFVDEVLAIDGRARVVVLGDLNDFGFSSALAPLTAGGALVPLAEELPPVERYSYVFEGNSQQLDHILVSPAITADYDIVHTNAEFADQASDHDPQIARLRR</sequence>